<evidence type="ECO:0000313" key="3">
    <source>
        <dbReference type="Proteomes" id="UP000467841"/>
    </source>
</evidence>
<evidence type="ECO:0000313" key="1">
    <source>
        <dbReference type="EMBL" id="CAA7031765.1"/>
    </source>
</evidence>
<accession>A0A6D2IRN6</accession>
<gene>
    <name evidence="1" type="ORF">MERR_LOCUS19000</name>
    <name evidence="2" type="ORF">MERR_LOCUS21687</name>
</gene>
<proteinExistence type="predicted"/>
<keyword evidence="3" id="KW-1185">Reference proteome</keyword>
<organism evidence="1 3">
    <name type="scientific">Microthlaspi erraticum</name>
    <dbReference type="NCBI Taxonomy" id="1685480"/>
    <lineage>
        <taxon>Eukaryota</taxon>
        <taxon>Viridiplantae</taxon>
        <taxon>Streptophyta</taxon>
        <taxon>Embryophyta</taxon>
        <taxon>Tracheophyta</taxon>
        <taxon>Spermatophyta</taxon>
        <taxon>Magnoliopsida</taxon>
        <taxon>eudicotyledons</taxon>
        <taxon>Gunneridae</taxon>
        <taxon>Pentapetalae</taxon>
        <taxon>rosids</taxon>
        <taxon>malvids</taxon>
        <taxon>Brassicales</taxon>
        <taxon>Brassicaceae</taxon>
        <taxon>Coluteocarpeae</taxon>
        <taxon>Microthlaspi</taxon>
    </lineage>
</organism>
<dbReference type="Proteomes" id="UP000467841">
    <property type="component" value="Unassembled WGS sequence"/>
</dbReference>
<evidence type="ECO:0000313" key="2">
    <source>
        <dbReference type="EMBL" id="CAA7034452.1"/>
    </source>
</evidence>
<dbReference type="EMBL" id="CACVBM020001111">
    <property type="protein sequence ID" value="CAA7031765.1"/>
    <property type="molecule type" value="Genomic_DNA"/>
</dbReference>
<dbReference type="EMBL" id="CACVBM020001147">
    <property type="protein sequence ID" value="CAA7034452.1"/>
    <property type="molecule type" value="Genomic_DNA"/>
</dbReference>
<dbReference type="AlphaFoldDB" id="A0A6D2IRN6"/>
<protein>
    <submittedName>
        <fullName evidence="1">Uncharacterized protein</fullName>
    </submittedName>
</protein>
<reference evidence="1 3" key="1">
    <citation type="submission" date="2020-01" db="EMBL/GenBank/DDBJ databases">
        <authorList>
            <person name="Mishra B."/>
        </authorList>
    </citation>
    <scope>NUCLEOTIDE SEQUENCE [LARGE SCALE GENOMIC DNA]</scope>
</reference>
<sequence>MRFSHLKPSEFHMQPKAINILMGYGRKSMWKHGSQSLMLFMPKVASSSVRFGMMAVFIIYDLPLQDR</sequence>
<name>A0A6D2IRN6_9BRAS</name>